<sequence length="139" mass="15316">MQGAERSTETCGEAGIGRAQVQPFHRHRDAAFGKLAEAGDRGNPDGPNRRQRPQAIGFGVQHAGLACRKRLDKQPPVGRVRLPGGAKPARIQAAQSPSPSAFPLQGVRKDRSFIRGRHDVPRPTRRSKHAFLREYLSLR</sequence>
<evidence type="ECO:0000313" key="2">
    <source>
        <dbReference type="EMBL" id="OIQ73381.1"/>
    </source>
</evidence>
<dbReference type="EMBL" id="MLJW01002890">
    <property type="protein sequence ID" value="OIQ73381.1"/>
    <property type="molecule type" value="Genomic_DNA"/>
</dbReference>
<feature type="region of interest" description="Disordered" evidence="1">
    <location>
        <begin position="1"/>
        <end position="54"/>
    </location>
</feature>
<accession>A0A1J5QBP3</accession>
<name>A0A1J5QBP3_9ZZZZ</name>
<feature type="region of interest" description="Disordered" evidence="1">
    <location>
        <begin position="70"/>
        <end position="126"/>
    </location>
</feature>
<dbReference type="AlphaFoldDB" id="A0A1J5QBP3"/>
<proteinExistence type="predicted"/>
<gene>
    <name evidence="2" type="ORF">GALL_449840</name>
</gene>
<comment type="caution">
    <text evidence="2">The sequence shown here is derived from an EMBL/GenBank/DDBJ whole genome shotgun (WGS) entry which is preliminary data.</text>
</comment>
<organism evidence="2">
    <name type="scientific">mine drainage metagenome</name>
    <dbReference type="NCBI Taxonomy" id="410659"/>
    <lineage>
        <taxon>unclassified sequences</taxon>
        <taxon>metagenomes</taxon>
        <taxon>ecological metagenomes</taxon>
    </lineage>
</organism>
<evidence type="ECO:0000256" key="1">
    <source>
        <dbReference type="SAM" id="MobiDB-lite"/>
    </source>
</evidence>
<protein>
    <submittedName>
        <fullName evidence="2">Uncharacterized protein</fullName>
    </submittedName>
</protein>
<reference evidence="2" key="1">
    <citation type="submission" date="2016-10" db="EMBL/GenBank/DDBJ databases">
        <title>Sequence of Gallionella enrichment culture.</title>
        <authorList>
            <person name="Poehlein A."/>
            <person name="Muehling M."/>
            <person name="Daniel R."/>
        </authorList>
    </citation>
    <scope>NUCLEOTIDE SEQUENCE</scope>
</reference>
<feature type="compositionally biased region" description="Basic and acidic residues" evidence="1">
    <location>
        <begin position="107"/>
        <end position="122"/>
    </location>
</feature>